<dbReference type="Gene3D" id="3.40.50.2000">
    <property type="entry name" value="Glycogen Phosphorylase B"/>
    <property type="match status" value="1"/>
</dbReference>
<accession>A0A921P0J2</accession>
<dbReference type="Pfam" id="PF07719">
    <property type="entry name" value="TPR_2"/>
    <property type="match status" value="1"/>
</dbReference>
<name>A0A921P0J2_9GAMM</name>
<evidence type="ECO:0000256" key="2">
    <source>
        <dbReference type="ARBA" id="ARBA00005386"/>
    </source>
</evidence>
<evidence type="ECO:0000256" key="7">
    <source>
        <dbReference type="ARBA" id="ARBA00022803"/>
    </source>
</evidence>
<reference evidence="10" key="1">
    <citation type="submission" date="2017-10" db="EMBL/GenBank/DDBJ databases">
        <title>Whole genome sequencing of members of genus Pseudoxanthomonas.</title>
        <authorList>
            <person name="Kumar S."/>
            <person name="Bansal K."/>
            <person name="Kaur A."/>
            <person name="Patil P."/>
            <person name="Sharma S."/>
            <person name="Patil P.B."/>
        </authorList>
    </citation>
    <scope>NUCLEOTIDE SEQUENCE</scope>
    <source>
        <strain evidence="10">DSM 22914</strain>
    </source>
</reference>
<dbReference type="PANTHER" id="PTHR44998:SF1">
    <property type="entry name" value="UDP-N-ACETYLGLUCOSAMINE--PEPTIDE N-ACETYLGLUCOSAMINYLTRANSFERASE 110 KDA SUBUNIT"/>
    <property type="match status" value="1"/>
</dbReference>
<organism evidence="10 11">
    <name type="scientific">Pseudoxanthomonas taiwanensis</name>
    <dbReference type="NCBI Taxonomy" id="176598"/>
    <lineage>
        <taxon>Bacteria</taxon>
        <taxon>Pseudomonadati</taxon>
        <taxon>Pseudomonadota</taxon>
        <taxon>Gammaproteobacteria</taxon>
        <taxon>Lysobacterales</taxon>
        <taxon>Lysobacteraceae</taxon>
        <taxon>Pseudoxanthomonas</taxon>
    </lineage>
</organism>
<dbReference type="InterPro" id="IPR013105">
    <property type="entry name" value="TPR_2"/>
</dbReference>
<dbReference type="Pfam" id="PF14559">
    <property type="entry name" value="TPR_19"/>
    <property type="match status" value="1"/>
</dbReference>
<evidence type="ECO:0000313" key="10">
    <source>
        <dbReference type="EMBL" id="KAF1690831.1"/>
    </source>
</evidence>
<evidence type="ECO:0000259" key="9">
    <source>
        <dbReference type="Pfam" id="PF13844"/>
    </source>
</evidence>
<dbReference type="Proteomes" id="UP000717981">
    <property type="component" value="Unassembled WGS sequence"/>
</dbReference>
<dbReference type="SUPFAM" id="SSF53756">
    <property type="entry name" value="UDP-Glycosyltransferase/glycogen phosphorylase"/>
    <property type="match status" value="1"/>
</dbReference>
<dbReference type="RefSeq" id="WP_162123210.1">
    <property type="nucleotide sequence ID" value="NZ_PDWK01000002.1"/>
</dbReference>
<dbReference type="Pfam" id="PF13174">
    <property type="entry name" value="TPR_6"/>
    <property type="match status" value="1"/>
</dbReference>
<feature type="domain" description="O-GlcNAc transferase C-terminal" evidence="9">
    <location>
        <begin position="277"/>
        <end position="423"/>
    </location>
</feature>
<proteinExistence type="inferred from homology"/>
<dbReference type="InterPro" id="IPR011990">
    <property type="entry name" value="TPR-like_helical_dom_sf"/>
</dbReference>
<dbReference type="OrthoDB" id="255821at2"/>
<keyword evidence="6" id="KW-0677">Repeat</keyword>
<dbReference type="PANTHER" id="PTHR44998">
    <property type="match status" value="1"/>
</dbReference>
<keyword evidence="5" id="KW-0808">Transferase</keyword>
<dbReference type="InterPro" id="IPR019734">
    <property type="entry name" value="TPR_rpt"/>
</dbReference>
<feature type="repeat" description="TPR" evidence="8">
    <location>
        <begin position="135"/>
        <end position="168"/>
    </location>
</feature>
<gene>
    <name evidence="10" type="ORF">CR938_00980</name>
</gene>
<evidence type="ECO:0000256" key="3">
    <source>
        <dbReference type="ARBA" id="ARBA00011970"/>
    </source>
</evidence>
<evidence type="ECO:0000256" key="1">
    <source>
        <dbReference type="ARBA" id="ARBA00004922"/>
    </source>
</evidence>
<protein>
    <recommendedName>
        <fullName evidence="3">protein O-GlcNAc transferase</fullName>
        <ecNumber evidence="3">2.4.1.255</ecNumber>
    </recommendedName>
</protein>
<sequence length="646" mass="69306">MAELAQARHWHRQGDLARAIAAYRRALEADPHDASAWHDCAGALLQAGRPDQAAATAEQGLRLAPGHPDLLLVLAQARQRAGHPAEALASAAAATAAAPANPLGWLLRGRLEALSGADAAEASLRRAVALAPGLDEAWHYLGEVLQRQGRWDEAAQAYARAMRSQPGEIMNIGLCAERAGRLEQARQAYARMCALYPRRRDCLARLAHVEAMLCDFAAAQASTARLAALLEAGPGDPDDCPEPFALAHLPLAAAPRREAVRHYVRRILRRVPAPLPPRPPGHGPRLRLGYIGADFGRHAVGLLLRGLFAAHDRRRVEVLGYSLRRHDAPVAAALAAEFDVFHALQGVPAETVARRIREDAVDVLVDLGGSTAGARPEVLALRPAPVQLGWLGFIDGHEAPWLDGLLLDGHVQPEDAPWPWSDRVLRLPGLLFPCGPLPSGTPDRARFGLPEGVPLLASFNNSYKLDAELVQAWVRILEQAPRAHLAVYLPAEARPHFLRAWQEMGGDAARLHLLGHVPFEAQADRAASCDLCLDAFRYQAGATALSAVAAGLPLLSREGDRPLARLGVAVNRFLGLDELVCTDTGQYIGRAAALANDPARLDALRARMRRAAAATGLFDPRRTAAAIEALAGRLAASASRTEARAP</sequence>
<dbReference type="EC" id="2.4.1.255" evidence="3"/>
<dbReference type="InterPro" id="IPR029489">
    <property type="entry name" value="OGT/SEC/SPY_C"/>
</dbReference>
<feature type="domain" description="O-GlcNAc transferase C-terminal" evidence="9">
    <location>
        <begin position="444"/>
        <end position="624"/>
    </location>
</feature>
<evidence type="ECO:0000256" key="5">
    <source>
        <dbReference type="ARBA" id="ARBA00022679"/>
    </source>
</evidence>
<dbReference type="Gene3D" id="3.40.50.11380">
    <property type="match status" value="1"/>
</dbReference>
<dbReference type="Pfam" id="PF13844">
    <property type="entry name" value="Glyco_transf_41"/>
    <property type="match status" value="2"/>
</dbReference>
<evidence type="ECO:0000256" key="6">
    <source>
        <dbReference type="ARBA" id="ARBA00022737"/>
    </source>
</evidence>
<comment type="similarity">
    <text evidence="2">Belongs to the glycosyltransferase 41 family. O-GlcNAc transferase subfamily.</text>
</comment>
<dbReference type="SMART" id="SM00028">
    <property type="entry name" value="TPR"/>
    <property type="match status" value="4"/>
</dbReference>
<dbReference type="Pfam" id="PF13432">
    <property type="entry name" value="TPR_16"/>
    <property type="match status" value="1"/>
</dbReference>
<evidence type="ECO:0000313" key="11">
    <source>
        <dbReference type="Proteomes" id="UP000717981"/>
    </source>
</evidence>
<evidence type="ECO:0000256" key="8">
    <source>
        <dbReference type="PROSITE-ProRule" id="PRU00339"/>
    </source>
</evidence>
<comment type="caution">
    <text evidence="10">The sequence shown here is derived from an EMBL/GenBank/DDBJ whole genome shotgun (WGS) entry which is preliminary data.</text>
</comment>
<dbReference type="PROSITE" id="PS50005">
    <property type="entry name" value="TPR"/>
    <property type="match status" value="1"/>
</dbReference>
<keyword evidence="11" id="KW-1185">Reference proteome</keyword>
<dbReference type="AlphaFoldDB" id="A0A921P0J2"/>
<dbReference type="GO" id="GO:0097363">
    <property type="term" value="F:protein O-acetylglucosaminyltransferase activity"/>
    <property type="evidence" value="ECO:0007669"/>
    <property type="project" value="UniProtKB-EC"/>
</dbReference>
<dbReference type="Gene3D" id="1.25.40.10">
    <property type="entry name" value="Tetratricopeptide repeat domain"/>
    <property type="match status" value="3"/>
</dbReference>
<keyword evidence="7 8" id="KW-0802">TPR repeat</keyword>
<keyword evidence="4" id="KW-0328">Glycosyltransferase</keyword>
<dbReference type="SUPFAM" id="SSF48452">
    <property type="entry name" value="TPR-like"/>
    <property type="match status" value="2"/>
</dbReference>
<evidence type="ECO:0000256" key="4">
    <source>
        <dbReference type="ARBA" id="ARBA00022676"/>
    </source>
</evidence>
<dbReference type="EMBL" id="PDWK01000002">
    <property type="protein sequence ID" value="KAF1690831.1"/>
    <property type="molecule type" value="Genomic_DNA"/>
</dbReference>
<comment type="pathway">
    <text evidence="1">Protein modification; protein glycosylation.</text>
</comment>